<dbReference type="InterPro" id="IPR001708">
    <property type="entry name" value="YidC/ALB3/OXA1/COX18"/>
</dbReference>
<evidence type="ECO:0000256" key="2">
    <source>
        <dbReference type="ARBA" id="ARBA00010527"/>
    </source>
</evidence>
<evidence type="ECO:0000313" key="17">
    <source>
        <dbReference type="Proteomes" id="UP000483362"/>
    </source>
</evidence>
<feature type="domain" description="Membrane insertase YidC/Oxa/ALB C-terminal" evidence="14">
    <location>
        <begin position="469"/>
        <end position="670"/>
    </location>
</feature>
<evidence type="ECO:0000313" key="16">
    <source>
        <dbReference type="EMBL" id="MSS16892.1"/>
    </source>
</evidence>
<evidence type="ECO:0000256" key="7">
    <source>
        <dbReference type="ARBA" id="ARBA00022927"/>
    </source>
</evidence>
<comment type="subcellular location">
    <subcellularLocation>
        <location evidence="1">Cell inner membrane</location>
        <topology evidence="1">Multi-pass membrane protein</topology>
    </subcellularLocation>
    <subcellularLocation>
        <location evidence="13">Cell membrane</location>
        <topology evidence="13">Multi-pass membrane protein</topology>
    </subcellularLocation>
</comment>
<dbReference type="Proteomes" id="UP000483362">
    <property type="component" value="Unassembled WGS sequence"/>
</dbReference>
<dbReference type="GO" id="GO:0005886">
    <property type="term" value="C:plasma membrane"/>
    <property type="evidence" value="ECO:0007669"/>
    <property type="project" value="UniProtKB-SubCell"/>
</dbReference>
<dbReference type="InterPro" id="IPR028055">
    <property type="entry name" value="YidC/Oxa/ALB_C"/>
</dbReference>
<evidence type="ECO:0000256" key="13">
    <source>
        <dbReference type="HAMAP-Rule" id="MF_01810"/>
    </source>
</evidence>
<dbReference type="PANTHER" id="PTHR12428:SF65">
    <property type="entry name" value="CYTOCHROME C OXIDASE ASSEMBLY PROTEIN COX18, MITOCHONDRIAL"/>
    <property type="match status" value="1"/>
</dbReference>
<evidence type="ECO:0000256" key="9">
    <source>
        <dbReference type="ARBA" id="ARBA00023136"/>
    </source>
</evidence>
<dbReference type="Pfam" id="PF02096">
    <property type="entry name" value="60KD_IMP"/>
    <property type="match status" value="1"/>
</dbReference>
<accession>A0A6L5XDZ1</accession>
<keyword evidence="6 13" id="KW-0812">Transmembrane</keyword>
<dbReference type="CDD" id="cd19961">
    <property type="entry name" value="EcYidC-like_peri"/>
    <property type="match status" value="1"/>
</dbReference>
<dbReference type="NCBIfam" id="TIGR03592">
    <property type="entry name" value="yidC_oxa1_cterm"/>
    <property type="match status" value="1"/>
</dbReference>
<dbReference type="InterPro" id="IPR047196">
    <property type="entry name" value="YidC_ALB_C"/>
</dbReference>
<dbReference type="GO" id="GO:0015031">
    <property type="term" value="P:protein transport"/>
    <property type="evidence" value="ECO:0007669"/>
    <property type="project" value="UniProtKB-KW"/>
</dbReference>
<comment type="similarity">
    <text evidence="2 13">Belongs to the OXA1/ALB3/YidC family. Type 1 subfamily.</text>
</comment>
<dbReference type="EMBL" id="VULT01000004">
    <property type="protein sequence ID" value="MSS16892.1"/>
    <property type="molecule type" value="Genomic_DNA"/>
</dbReference>
<keyword evidence="8 13" id="KW-1133">Transmembrane helix</keyword>
<sequence length="722" mass="81592">MDKNTIIGWVLIGLIFIGWMTMTNKQAQKEQQAQQKAQKEQVEAEKAHAAAVAVRDSMSADELALLKQNIEQFGGDSAKIAAGSNSVSLAQGQLEGTLNVDGQAVDVAQLLAGKVASTQVNNDALKALRDLSDTYGKNGPLASKLKGTNQIVKLKNDSLEIEISSKGGMITRATLLGWPSANLDEHHKLNTEQKHLKPVELFSPGENSYSFVLNTNERRYDTKDFYFTPRQLNDTTVEMDLNMPGNAMFGIRYTLAKGGNYMVRMELVQRNMEAIVPTNVSDMDFNWHQKMGRHEEGKMFEERNSTIYYQYAESDGGGDVKYLPETSAKEEDMQDRLKWISTKGQFFSAVLIADNSFVGARLKSVPTEQGTPEYQRFLKNLSISSSLDYKSTVSRPASFFFYFGPNRYRILSHYKDMMAKYSSASKNEAAYNNLELTRLIPLGWTLFRWINTYIVIPVFNWLGTFIHSYGIIILILTILIKLVLSPLTYKSYKSQAVMRILAPDIQAINEKYPGQDNAMKRQQKTMALYNQAGANPMGGCLPMLLQFPILVAVFAFFPSCIELRGQSFLWAHDLSAPDAIVSWSGQIPFITNYFGNHISLFCLLMTATNIIYTYLTMQSQAQSSSMPGMKWMMYLMPVFFLVFFNNYAAGLSYYYFVSLLITIIQTYAIRAMIKEDKVRAQMAANAKKPKKKSGFMARLEEAQRQQQAALREQQKKNGKKRR</sequence>
<organism evidence="16 17">
    <name type="scientific">Sodaliphilus pleomorphus</name>
    <dbReference type="NCBI Taxonomy" id="2606626"/>
    <lineage>
        <taxon>Bacteria</taxon>
        <taxon>Pseudomonadati</taxon>
        <taxon>Bacteroidota</taxon>
        <taxon>Bacteroidia</taxon>
        <taxon>Bacteroidales</taxon>
        <taxon>Muribaculaceae</taxon>
        <taxon>Sodaliphilus</taxon>
    </lineage>
</organism>
<dbReference type="InterPro" id="IPR028053">
    <property type="entry name" value="Membr_insert_YidC_N"/>
</dbReference>
<dbReference type="Pfam" id="PF14849">
    <property type="entry name" value="YidC_periplas"/>
    <property type="match status" value="1"/>
</dbReference>
<dbReference type="GO" id="GO:0051205">
    <property type="term" value="P:protein insertion into membrane"/>
    <property type="evidence" value="ECO:0007669"/>
    <property type="project" value="TreeGrafter"/>
</dbReference>
<evidence type="ECO:0000256" key="12">
    <source>
        <dbReference type="ARBA" id="ARBA00033342"/>
    </source>
</evidence>
<dbReference type="GO" id="GO:0032977">
    <property type="term" value="F:membrane insertase activity"/>
    <property type="evidence" value="ECO:0007669"/>
    <property type="project" value="InterPro"/>
</dbReference>
<evidence type="ECO:0000256" key="10">
    <source>
        <dbReference type="ARBA" id="ARBA00023186"/>
    </source>
</evidence>
<protein>
    <recommendedName>
        <fullName evidence="3 13">Membrane protein insertase YidC</fullName>
    </recommendedName>
    <alternativeName>
        <fullName evidence="12 13">Foldase YidC</fullName>
    </alternativeName>
    <alternativeName>
        <fullName evidence="11 13">Membrane integrase YidC</fullName>
    </alternativeName>
    <alternativeName>
        <fullName evidence="13">Membrane protein YidC</fullName>
    </alternativeName>
</protein>
<dbReference type="AlphaFoldDB" id="A0A6L5XDZ1"/>
<evidence type="ECO:0000256" key="11">
    <source>
        <dbReference type="ARBA" id="ARBA00033245"/>
    </source>
</evidence>
<feature type="transmembrane region" description="Helical" evidence="13">
    <location>
        <begin position="629"/>
        <end position="647"/>
    </location>
</feature>
<dbReference type="PANTHER" id="PTHR12428">
    <property type="entry name" value="OXA1"/>
    <property type="match status" value="1"/>
</dbReference>
<dbReference type="RefSeq" id="WP_154328353.1">
    <property type="nucleotide sequence ID" value="NZ_CP045696.1"/>
</dbReference>
<comment type="caution">
    <text evidence="16">The sequence shown here is derived from an EMBL/GenBank/DDBJ whole genome shotgun (WGS) entry which is preliminary data.</text>
</comment>
<feature type="domain" description="Membrane insertase YidC N-terminal" evidence="15">
    <location>
        <begin position="152"/>
        <end position="455"/>
    </location>
</feature>
<feature type="transmembrane region" description="Helical" evidence="13">
    <location>
        <begin position="539"/>
        <end position="557"/>
    </location>
</feature>
<keyword evidence="10 13" id="KW-0143">Chaperone</keyword>
<dbReference type="InterPro" id="IPR019998">
    <property type="entry name" value="Membr_insert_YidC"/>
</dbReference>
<keyword evidence="4 13" id="KW-0813">Transport</keyword>
<keyword evidence="9 13" id="KW-0472">Membrane</keyword>
<dbReference type="NCBIfam" id="NF002356">
    <property type="entry name" value="PRK01318.2-3"/>
    <property type="match status" value="1"/>
</dbReference>
<keyword evidence="5 13" id="KW-1003">Cell membrane</keyword>
<feature type="transmembrane region" description="Helical" evidence="13">
    <location>
        <begin position="469"/>
        <end position="489"/>
    </location>
</feature>
<feature type="transmembrane region" description="Helical" evidence="13">
    <location>
        <begin position="598"/>
        <end position="617"/>
    </location>
</feature>
<evidence type="ECO:0000256" key="4">
    <source>
        <dbReference type="ARBA" id="ARBA00022448"/>
    </source>
</evidence>
<gene>
    <name evidence="13 16" type="primary">yidC</name>
    <name evidence="16" type="ORF">FYJ29_03800</name>
</gene>
<dbReference type="CDD" id="cd20070">
    <property type="entry name" value="5TM_YidC_Alb3"/>
    <property type="match status" value="1"/>
</dbReference>
<name>A0A6L5XDZ1_9BACT</name>
<feature type="transmembrane region" description="Helical" evidence="13">
    <location>
        <begin position="6"/>
        <end position="22"/>
    </location>
</feature>
<evidence type="ECO:0000256" key="6">
    <source>
        <dbReference type="ARBA" id="ARBA00022692"/>
    </source>
</evidence>
<comment type="function">
    <text evidence="13">Required for the insertion and/or proper folding and/or complex formation of integral membrane proteins into the membrane. Involved in integration of membrane proteins that insert both dependently and independently of the Sec translocase complex, as well as at least some lipoproteins. Aids folding of multispanning membrane proteins.</text>
</comment>
<dbReference type="PRINTS" id="PR00701">
    <property type="entry name" value="60KDINNERMP"/>
</dbReference>
<proteinExistence type="inferred from homology"/>
<keyword evidence="17" id="KW-1185">Reference proteome</keyword>
<evidence type="ECO:0000256" key="8">
    <source>
        <dbReference type="ARBA" id="ARBA00022989"/>
    </source>
</evidence>
<dbReference type="Gene3D" id="2.70.98.90">
    <property type="match status" value="1"/>
</dbReference>
<evidence type="ECO:0000256" key="1">
    <source>
        <dbReference type="ARBA" id="ARBA00004429"/>
    </source>
</evidence>
<dbReference type="InterPro" id="IPR038221">
    <property type="entry name" value="YidC_periplasmic_sf"/>
</dbReference>
<comment type="subunit">
    <text evidence="13">Interacts with the Sec translocase complex via SecD. Specifically interacts with transmembrane segments of nascent integral membrane proteins during membrane integration.</text>
</comment>
<evidence type="ECO:0000259" key="14">
    <source>
        <dbReference type="Pfam" id="PF02096"/>
    </source>
</evidence>
<keyword evidence="7 13" id="KW-0653">Protein transport</keyword>
<evidence type="ECO:0000256" key="5">
    <source>
        <dbReference type="ARBA" id="ARBA00022475"/>
    </source>
</evidence>
<dbReference type="HAMAP" id="MF_01810">
    <property type="entry name" value="YidC_type1"/>
    <property type="match status" value="1"/>
</dbReference>
<evidence type="ECO:0000256" key="3">
    <source>
        <dbReference type="ARBA" id="ARBA00015325"/>
    </source>
</evidence>
<evidence type="ECO:0000259" key="15">
    <source>
        <dbReference type="Pfam" id="PF14849"/>
    </source>
</evidence>
<reference evidence="16 17" key="1">
    <citation type="submission" date="2019-08" db="EMBL/GenBank/DDBJ databases">
        <title>In-depth cultivation of the pig gut microbiome towards novel bacterial diversity and tailored functional studies.</title>
        <authorList>
            <person name="Wylensek D."/>
            <person name="Hitch T.C.A."/>
            <person name="Clavel T."/>
        </authorList>
    </citation>
    <scope>NUCLEOTIDE SEQUENCE [LARGE SCALE GENOMIC DNA]</scope>
    <source>
        <strain evidence="16 17">Oil-RF-744-WCA-WT-10</strain>
    </source>
</reference>